<dbReference type="SUPFAM" id="SSF46955">
    <property type="entry name" value="Putative DNA-binding domain"/>
    <property type="match status" value="1"/>
</dbReference>
<reference evidence="2 3" key="1">
    <citation type="submission" date="2015-06" db="EMBL/GenBank/DDBJ databases">
        <title>Genome sequence of Mycobacterium kumamotonense strain Roo.</title>
        <authorList>
            <person name="Greninger A.L."/>
            <person name="Cunningham G."/>
            <person name="Miller S."/>
        </authorList>
    </citation>
    <scope>NUCLEOTIDE SEQUENCE [LARGE SCALE GENOMIC DNA]</scope>
    <source>
        <strain evidence="2 3">Roo</strain>
    </source>
</reference>
<dbReference type="InterPro" id="IPR041657">
    <property type="entry name" value="HTH_17"/>
</dbReference>
<dbReference type="InterPro" id="IPR009061">
    <property type="entry name" value="DNA-bd_dom_put_sf"/>
</dbReference>
<accession>A0A1B8SCM6</accession>
<sequence length="68" mass="7543">MATTFAGERLLTTKDLAEETGQASQTLIEWRRLGKGPKFLRMGRSIRYRESDVLAWLSDITDTPGGAA</sequence>
<name>A0A1B8SCM6_9MYCO</name>
<evidence type="ECO:0000313" key="2">
    <source>
        <dbReference type="EMBL" id="OBY30498.1"/>
    </source>
</evidence>
<gene>
    <name evidence="2" type="ORF">ACT18_17300</name>
</gene>
<keyword evidence="3" id="KW-1185">Reference proteome</keyword>
<dbReference type="Proteomes" id="UP000092668">
    <property type="component" value="Unassembled WGS sequence"/>
</dbReference>
<comment type="caution">
    <text evidence="2">The sequence shown here is derived from an EMBL/GenBank/DDBJ whole genome shotgun (WGS) entry which is preliminary data.</text>
</comment>
<feature type="domain" description="Helix-turn-helix" evidence="1">
    <location>
        <begin position="10"/>
        <end position="58"/>
    </location>
</feature>
<dbReference type="EMBL" id="LFOE01000030">
    <property type="protein sequence ID" value="OBY30498.1"/>
    <property type="molecule type" value="Genomic_DNA"/>
</dbReference>
<dbReference type="RefSeq" id="WP_065288956.1">
    <property type="nucleotide sequence ID" value="NZ_LFOE01000030.1"/>
</dbReference>
<evidence type="ECO:0000259" key="1">
    <source>
        <dbReference type="Pfam" id="PF12728"/>
    </source>
</evidence>
<dbReference type="AlphaFoldDB" id="A0A1B8SCM6"/>
<organism evidence="2 3">
    <name type="scientific">Mycolicibacter kumamotonensis</name>
    <dbReference type="NCBI Taxonomy" id="354243"/>
    <lineage>
        <taxon>Bacteria</taxon>
        <taxon>Bacillati</taxon>
        <taxon>Actinomycetota</taxon>
        <taxon>Actinomycetes</taxon>
        <taxon>Mycobacteriales</taxon>
        <taxon>Mycobacteriaceae</taxon>
        <taxon>Mycolicibacter</taxon>
    </lineage>
</organism>
<evidence type="ECO:0000313" key="3">
    <source>
        <dbReference type="Proteomes" id="UP000092668"/>
    </source>
</evidence>
<dbReference type="Pfam" id="PF12728">
    <property type="entry name" value="HTH_17"/>
    <property type="match status" value="1"/>
</dbReference>
<protein>
    <recommendedName>
        <fullName evidence="1">Helix-turn-helix domain-containing protein</fullName>
    </recommendedName>
</protein>
<proteinExistence type="predicted"/>
<dbReference type="OrthoDB" id="4330189at2"/>